<dbReference type="EMBL" id="JBHLZU010000018">
    <property type="protein sequence ID" value="MFB9906834.1"/>
    <property type="molecule type" value="Genomic_DNA"/>
</dbReference>
<evidence type="ECO:0000313" key="1">
    <source>
        <dbReference type="EMBL" id="MFB9906834.1"/>
    </source>
</evidence>
<sequence length="50" mass="5247">MLALGTRQPRLGLGVRVPGRERDLPGRGLGGCRTLEKLGRLFGCPANGCA</sequence>
<keyword evidence="2" id="KW-1185">Reference proteome</keyword>
<name>A0ABV6A119_9PSEU</name>
<gene>
    <name evidence="1" type="ORF">ACFFQA_23105</name>
</gene>
<accession>A0ABV6A119</accession>
<reference evidence="1 2" key="1">
    <citation type="submission" date="2024-09" db="EMBL/GenBank/DDBJ databases">
        <authorList>
            <person name="Sun Q."/>
            <person name="Mori K."/>
        </authorList>
    </citation>
    <scope>NUCLEOTIDE SEQUENCE [LARGE SCALE GENOMIC DNA]</scope>
    <source>
        <strain evidence="1 2">TBRC 7907</strain>
    </source>
</reference>
<dbReference type="RefSeq" id="WP_377855777.1">
    <property type="nucleotide sequence ID" value="NZ_JBHLZU010000018.1"/>
</dbReference>
<comment type="caution">
    <text evidence="1">The sequence shown here is derived from an EMBL/GenBank/DDBJ whole genome shotgun (WGS) entry which is preliminary data.</text>
</comment>
<dbReference type="Proteomes" id="UP001589693">
    <property type="component" value="Unassembled WGS sequence"/>
</dbReference>
<protein>
    <submittedName>
        <fullName evidence="1">Uncharacterized protein</fullName>
    </submittedName>
</protein>
<organism evidence="1 2">
    <name type="scientific">Allokutzneria oryzae</name>
    <dbReference type="NCBI Taxonomy" id="1378989"/>
    <lineage>
        <taxon>Bacteria</taxon>
        <taxon>Bacillati</taxon>
        <taxon>Actinomycetota</taxon>
        <taxon>Actinomycetes</taxon>
        <taxon>Pseudonocardiales</taxon>
        <taxon>Pseudonocardiaceae</taxon>
        <taxon>Allokutzneria</taxon>
    </lineage>
</organism>
<evidence type="ECO:0000313" key="2">
    <source>
        <dbReference type="Proteomes" id="UP001589693"/>
    </source>
</evidence>
<proteinExistence type="predicted"/>